<accession>A0A7K6W831</accession>
<evidence type="ECO:0000313" key="2">
    <source>
        <dbReference type="EMBL" id="NWX42856.1"/>
    </source>
</evidence>
<evidence type="ECO:0000256" key="1">
    <source>
        <dbReference type="SAM" id="MobiDB-lite"/>
    </source>
</evidence>
<reference evidence="2 3" key="1">
    <citation type="submission" date="2019-09" db="EMBL/GenBank/DDBJ databases">
        <title>Bird 10,000 Genomes (B10K) Project - Family phase.</title>
        <authorList>
            <person name="Zhang G."/>
        </authorList>
    </citation>
    <scope>NUCLEOTIDE SEQUENCE [LARGE SCALE GENOMIC DNA]</scope>
    <source>
        <strain evidence="2">OUT-0004</strain>
    </source>
</reference>
<gene>
    <name evidence="2" type="primary">Kri1</name>
    <name evidence="2" type="ORF">STECAR_R15872</name>
</gene>
<dbReference type="OrthoDB" id="10252032at2759"/>
<dbReference type="GO" id="GO:0030686">
    <property type="term" value="C:90S preribosome"/>
    <property type="evidence" value="ECO:0007669"/>
    <property type="project" value="TreeGrafter"/>
</dbReference>
<feature type="compositionally biased region" description="Basic and acidic residues" evidence="1">
    <location>
        <begin position="56"/>
        <end position="65"/>
    </location>
</feature>
<organism evidence="2 3">
    <name type="scientific">Steatornis caripensis</name>
    <name type="common">Oilbird</name>
    <dbReference type="NCBI Taxonomy" id="48435"/>
    <lineage>
        <taxon>Eukaryota</taxon>
        <taxon>Metazoa</taxon>
        <taxon>Chordata</taxon>
        <taxon>Craniata</taxon>
        <taxon>Vertebrata</taxon>
        <taxon>Euteleostomi</taxon>
        <taxon>Archelosauria</taxon>
        <taxon>Archosauria</taxon>
        <taxon>Dinosauria</taxon>
        <taxon>Saurischia</taxon>
        <taxon>Theropoda</taxon>
        <taxon>Coelurosauria</taxon>
        <taxon>Aves</taxon>
        <taxon>Neognathae</taxon>
        <taxon>Neoaves</taxon>
        <taxon>Strisores</taxon>
        <taxon>Caprimulgiformes</taxon>
        <taxon>Steatornithidae</taxon>
        <taxon>Steatornis</taxon>
    </lineage>
</organism>
<feature type="non-terminal residue" evidence="2">
    <location>
        <position position="79"/>
    </location>
</feature>
<proteinExistence type="predicted"/>
<feature type="non-terminal residue" evidence="2">
    <location>
        <position position="1"/>
    </location>
</feature>
<dbReference type="Pfam" id="PF05178">
    <property type="entry name" value="Kri1"/>
    <property type="match status" value="1"/>
</dbReference>
<dbReference type="EMBL" id="VZSC01005579">
    <property type="protein sequence ID" value="NWX42856.1"/>
    <property type="molecule type" value="Genomic_DNA"/>
</dbReference>
<sequence length="79" mass="9135">QLKNLKREEMAARLARLRDATGNAAVGFTQTLLEEEFDPARHDRLMAECFGEDYYGRGEEEKPQFEEEEGLEGERRGGW</sequence>
<keyword evidence="3" id="KW-1185">Reference proteome</keyword>
<name>A0A7K6W831_STECA</name>
<protein>
    <submittedName>
        <fullName evidence="2">KRI1 protein</fullName>
    </submittedName>
</protein>
<dbReference type="InterPro" id="IPR018034">
    <property type="entry name" value="Kri1"/>
</dbReference>
<feature type="region of interest" description="Disordered" evidence="1">
    <location>
        <begin position="56"/>
        <end position="79"/>
    </location>
</feature>
<dbReference type="Proteomes" id="UP000516988">
    <property type="component" value="Unassembled WGS sequence"/>
</dbReference>
<dbReference type="GO" id="GO:0000447">
    <property type="term" value="P:endonucleolytic cleavage in ITS1 to separate SSU-rRNA from 5.8S rRNA and LSU-rRNA from tricistronic rRNA transcript (SSU-rRNA, 5.8S rRNA, LSU-rRNA)"/>
    <property type="evidence" value="ECO:0007669"/>
    <property type="project" value="TreeGrafter"/>
</dbReference>
<dbReference type="PANTHER" id="PTHR14490:SF5">
    <property type="entry name" value="PROTEIN KRI1 HOMOLOG"/>
    <property type="match status" value="1"/>
</dbReference>
<evidence type="ECO:0000313" key="3">
    <source>
        <dbReference type="Proteomes" id="UP000516988"/>
    </source>
</evidence>
<dbReference type="PANTHER" id="PTHR14490">
    <property type="entry name" value="ZINC FINGER, ZZ TYPE"/>
    <property type="match status" value="1"/>
</dbReference>
<dbReference type="GO" id="GO:0005730">
    <property type="term" value="C:nucleolus"/>
    <property type="evidence" value="ECO:0007669"/>
    <property type="project" value="TreeGrafter"/>
</dbReference>
<dbReference type="AlphaFoldDB" id="A0A7K6W831"/>
<comment type="caution">
    <text evidence="2">The sequence shown here is derived from an EMBL/GenBank/DDBJ whole genome shotgun (WGS) entry which is preliminary data.</text>
</comment>